<sequence>MAFLLLISSAAALFVALRRGISMAHSARGTFAGLLCVPNMGLMLWVELPKAYTEGHYTAVNYHLLSWMFILIGAYIGYSNFPEAQISQATRQWSKGANRRHTIGFRCWRWIGRYLLSRNDLDYTWNSHNIWHYCVMLGVVAKLFGCRYDVVEFELTRCTL</sequence>
<evidence type="ECO:0000256" key="2">
    <source>
        <dbReference type="ARBA" id="ARBA00022692"/>
    </source>
</evidence>
<comment type="caution">
    <text evidence="6">The sequence shown here is derived from an EMBL/GenBank/DDBJ whole genome shotgun (WGS) entry which is preliminary data.</text>
</comment>
<dbReference type="InterPro" id="IPR004254">
    <property type="entry name" value="AdipoR/HlyIII-related"/>
</dbReference>
<evidence type="ECO:0000313" key="7">
    <source>
        <dbReference type="Proteomes" id="UP000000702"/>
    </source>
</evidence>
<dbReference type="EMBL" id="CAEQ01000862">
    <property type="protein sequence ID" value="CCD12765.1"/>
    <property type="molecule type" value="Genomic_DNA"/>
</dbReference>
<keyword evidence="2 5" id="KW-0812">Transmembrane</keyword>
<dbReference type="Proteomes" id="UP000000702">
    <property type="component" value="Unassembled WGS sequence"/>
</dbReference>
<reference evidence="7" key="1">
    <citation type="submission" date="2011-07" db="EMBL/GenBank/DDBJ databases">
        <title>Divergent evolution of antigenic variation in African trypanosomes.</title>
        <authorList>
            <person name="Jackson A.P."/>
            <person name="Berry A."/>
            <person name="Allison H.C."/>
            <person name="Burton P."/>
            <person name="Anderson J."/>
            <person name="Aslett M."/>
            <person name="Brown R."/>
            <person name="Corton N."/>
            <person name="Harris D."/>
            <person name="Hauser H."/>
            <person name="Gamble J."/>
            <person name="Gilderthorp R."/>
            <person name="McQuillan J."/>
            <person name="Quail M.A."/>
            <person name="Sanders M."/>
            <person name="Van Tonder A."/>
            <person name="Ginger M.L."/>
            <person name="Donelson J.E."/>
            <person name="Field M.C."/>
            <person name="Barry J.D."/>
            <person name="Berriman M."/>
            <person name="Hertz-Fowler C."/>
        </authorList>
    </citation>
    <scope>NUCLEOTIDE SEQUENCE [LARGE SCALE GENOMIC DNA]</scope>
    <source>
        <strain evidence="7">IL3000</strain>
    </source>
</reference>
<comment type="subcellular location">
    <subcellularLocation>
        <location evidence="1">Membrane</location>
        <topology evidence="1">Multi-pass membrane protein</topology>
    </subcellularLocation>
</comment>
<evidence type="ECO:0000256" key="4">
    <source>
        <dbReference type="ARBA" id="ARBA00023136"/>
    </source>
</evidence>
<evidence type="ECO:0000256" key="1">
    <source>
        <dbReference type="ARBA" id="ARBA00004141"/>
    </source>
</evidence>
<name>F9W6G0_TRYCI</name>
<organism evidence="6 7">
    <name type="scientific">Trypanosoma congolense (strain IL3000)</name>
    <dbReference type="NCBI Taxonomy" id="1068625"/>
    <lineage>
        <taxon>Eukaryota</taxon>
        <taxon>Discoba</taxon>
        <taxon>Euglenozoa</taxon>
        <taxon>Kinetoplastea</taxon>
        <taxon>Metakinetoplastina</taxon>
        <taxon>Trypanosomatida</taxon>
        <taxon>Trypanosomatidae</taxon>
        <taxon>Trypanosoma</taxon>
        <taxon>Nannomonas</taxon>
    </lineage>
</organism>
<keyword evidence="3 5" id="KW-1133">Transmembrane helix</keyword>
<feature type="transmembrane region" description="Helical" evidence="5">
    <location>
        <begin position="56"/>
        <end position="78"/>
    </location>
</feature>
<dbReference type="GO" id="GO:0016020">
    <property type="term" value="C:membrane"/>
    <property type="evidence" value="ECO:0007669"/>
    <property type="project" value="UniProtKB-SubCell"/>
</dbReference>
<keyword evidence="4 5" id="KW-0472">Membrane</keyword>
<keyword evidence="7" id="KW-1185">Reference proteome</keyword>
<dbReference type="VEuPathDB" id="TriTrypDB:TcIL3000_0_36180"/>
<evidence type="ECO:0000256" key="3">
    <source>
        <dbReference type="ARBA" id="ARBA00022989"/>
    </source>
</evidence>
<reference evidence="6 7" key="2">
    <citation type="journal article" date="2012" name="Proc. Natl. Acad. Sci. U.S.A.">
        <title>Antigenic diversity is generated by distinct evolutionary mechanisms in African trypanosome species.</title>
        <authorList>
            <person name="Jackson A.P."/>
            <person name="Berry A."/>
            <person name="Aslett M."/>
            <person name="Allison H.C."/>
            <person name="Burton P."/>
            <person name="Vavrova-Anderson J."/>
            <person name="Brown R."/>
            <person name="Browne H."/>
            <person name="Corton N."/>
            <person name="Hauser H."/>
            <person name="Gamble J."/>
            <person name="Gilderthorp R."/>
            <person name="Marcello L."/>
            <person name="McQuillan J."/>
            <person name="Otto T.D."/>
            <person name="Quail M.A."/>
            <person name="Sanders M.J."/>
            <person name="van Tonder A."/>
            <person name="Ginger M.L."/>
            <person name="Field M.C."/>
            <person name="Barry J.D."/>
            <person name="Hertz-Fowler C."/>
            <person name="Berriman M."/>
        </authorList>
    </citation>
    <scope>NUCLEOTIDE SEQUENCE [LARGE SCALE GENOMIC DNA]</scope>
    <source>
        <strain evidence="6 7">IL3000</strain>
    </source>
</reference>
<dbReference type="AlphaFoldDB" id="F9W6G0"/>
<evidence type="ECO:0000256" key="5">
    <source>
        <dbReference type="SAM" id="Phobius"/>
    </source>
</evidence>
<evidence type="ECO:0000313" key="6">
    <source>
        <dbReference type="EMBL" id="CCD12765.1"/>
    </source>
</evidence>
<protein>
    <submittedName>
        <fullName evidence="6">WGS project CAEQ00000000 data, annotated contig 1459</fullName>
    </submittedName>
</protein>
<gene>
    <name evidence="6" type="ORF">TCIL3000_0_36180</name>
</gene>
<proteinExistence type="predicted"/>
<dbReference type="Pfam" id="PF03006">
    <property type="entry name" value="HlyIII"/>
    <property type="match status" value="1"/>
</dbReference>
<accession>F9W6G0</accession>